<gene>
    <name evidence="1" type="ORF">J3495_15835</name>
</gene>
<reference evidence="1 2" key="1">
    <citation type="submission" date="2021-03" db="EMBL/GenBank/DDBJ databases">
        <title>Flavobacterium Flabelliformis Sp. Nov. And Flavobacterium Geliluteum Sp. Nov., Two Novel Multidrug Resistant Psychrophilic Species Isolated From Antarctica.</title>
        <authorList>
            <person name="Kralova S."/>
            <person name="Busse H.J."/>
            <person name="Bezdicek M."/>
            <person name="Nykrynova M."/>
            <person name="Kroupova E."/>
            <person name="Krsek D."/>
            <person name="Sedlacek I."/>
        </authorList>
    </citation>
    <scope>NUCLEOTIDE SEQUENCE [LARGE SCALE GENOMIC DNA]</scope>
    <source>
        <strain evidence="1 2">P7388</strain>
    </source>
</reference>
<dbReference type="RefSeq" id="WP_210667513.1">
    <property type="nucleotide sequence ID" value="NZ_JAGFBV010000029.1"/>
</dbReference>
<comment type="caution">
    <text evidence="1">The sequence shown here is derived from an EMBL/GenBank/DDBJ whole genome shotgun (WGS) entry which is preliminary data.</text>
</comment>
<evidence type="ECO:0000313" key="1">
    <source>
        <dbReference type="EMBL" id="MBP4139546.1"/>
    </source>
</evidence>
<protein>
    <recommendedName>
        <fullName evidence="3">Addiction module component</fullName>
    </recommendedName>
</protein>
<dbReference type="EMBL" id="JAGFBV010000029">
    <property type="protein sequence ID" value="MBP4139546.1"/>
    <property type="molecule type" value="Genomic_DNA"/>
</dbReference>
<name>A0A940XAC2_9FLAO</name>
<evidence type="ECO:0008006" key="3">
    <source>
        <dbReference type="Google" id="ProtNLM"/>
    </source>
</evidence>
<keyword evidence="2" id="KW-1185">Reference proteome</keyword>
<sequence length="77" mass="9297">MDIQLEKLELIKMLAETQDPAIIKSIRKIFKKQKKDWWDELTQQQKEEIELGIKQVERGEVVSYESILERHHYVEKS</sequence>
<proteinExistence type="predicted"/>
<dbReference type="AlphaFoldDB" id="A0A940XAC2"/>
<organism evidence="1 2">
    <name type="scientific">Flavobacterium geliluteum</name>
    <dbReference type="NCBI Taxonomy" id="2816120"/>
    <lineage>
        <taxon>Bacteria</taxon>
        <taxon>Pseudomonadati</taxon>
        <taxon>Bacteroidota</taxon>
        <taxon>Flavobacteriia</taxon>
        <taxon>Flavobacteriales</taxon>
        <taxon>Flavobacteriaceae</taxon>
        <taxon>Flavobacterium</taxon>
    </lineage>
</organism>
<dbReference type="Proteomes" id="UP000675047">
    <property type="component" value="Unassembled WGS sequence"/>
</dbReference>
<evidence type="ECO:0000313" key="2">
    <source>
        <dbReference type="Proteomes" id="UP000675047"/>
    </source>
</evidence>
<accession>A0A940XAC2</accession>